<dbReference type="AlphaFoldDB" id="A0A7Z7PNS8"/>
<dbReference type="EMBL" id="LS974202">
    <property type="protein sequence ID" value="SSC12270.1"/>
    <property type="molecule type" value="Genomic_DNA"/>
</dbReference>
<accession>A0A7Z7PNS8</accession>
<reference evidence="1 2" key="1">
    <citation type="submission" date="2017-01" db="EMBL/GenBank/DDBJ databases">
        <authorList>
            <person name="Erauso G."/>
        </authorList>
    </citation>
    <scope>NUCLEOTIDE SEQUENCE [LARGE SCALE GENOMIC DNA]</scope>
    <source>
        <strain evidence="1">MESINF1</strain>
    </source>
</reference>
<evidence type="ECO:0000313" key="1">
    <source>
        <dbReference type="EMBL" id="SSC12270.1"/>
    </source>
</evidence>
<dbReference type="RefSeq" id="WP_231936850.1">
    <property type="nucleotide sequence ID" value="NZ_LS974202.1"/>
</dbReference>
<proteinExistence type="predicted"/>
<dbReference type="Pfam" id="PF14014">
    <property type="entry name" value="DUF4230"/>
    <property type="match status" value="1"/>
</dbReference>
<dbReference type="InterPro" id="IPR025324">
    <property type="entry name" value="DUF4230"/>
</dbReference>
<keyword evidence="2" id="KW-1185">Reference proteome</keyword>
<organism evidence="1 2">
    <name type="scientific">Mesotoga infera</name>
    <dbReference type="NCBI Taxonomy" id="1236046"/>
    <lineage>
        <taxon>Bacteria</taxon>
        <taxon>Thermotogati</taxon>
        <taxon>Thermotogota</taxon>
        <taxon>Thermotogae</taxon>
        <taxon>Kosmotogales</taxon>
        <taxon>Kosmotogaceae</taxon>
        <taxon>Mesotoga</taxon>
    </lineage>
</organism>
<evidence type="ECO:0008006" key="3">
    <source>
        <dbReference type="Google" id="ProtNLM"/>
    </source>
</evidence>
<name>A0A7Z7PNS8_9BACT</name>
<dbReference type="KEGG" id="minf:MESINF_0821"/>
<dbReference type="Proteomes" id="UP000250796">
    <property type="component" value="Chromosome MESINF"/>
</dbReference>
<sequence>MLILLQSRKKTTVRTESVIHRIERIAELSTARMTTLLIFEPEKESIVPGTSQRYIFIVPFQVRGYLDLKSIDSNSIEIYEGESRRIKLVLPPPELEVTIPQSKIPDIRVINQSGVLVKVFGNRDMLKTFQSYSKEIEQQALISAQEMGIEETSRESAKNFFHGLLLGMGFDEVVVLFKESERPQSLRESPNPVIR</sequence>
<protein>
    <recommendedName>
        <fullName evidence="3">DUF4230 domain-containing protein</fullName>
    </recommendedName>
</protein>
<gene>
    <name evidence="1" type="ORF">MESINF_0821</name>
</gene>
<evidence type="ECO:0000313" key="2">
    <source>
        <dbReference type="Proteomes" id="UP000250796"/>
    </source>
</evidence>